<dbReference type="InterPro" id="IPR000873">
    <property type="entry name" value="AMP-dep_synth/lig_dom"/>
</dbReference>
<dbReference type="GO" id="GO:0005737">
    <property type="term" value="C:cytoplasm"/>
    <property type="evidence" value="ECO:0007669"/>
    <property type="project" value="TreeGrafter"/>
</dbReference>
<dbReference type="SUPFAM" id="SSF56801">
    <property type="entry name" value="Acetyl-CoA synthetase-like"/>
    <property type="match status" value="1"/>
</dbReference>
<evidence type="ECO:0000259" key="1">
    <source>
        <dbReference type="Pfam" id="PF00501"/>
    </source>
</evidence>
<dbReference type="InterPro" id="IPR042099">
    <property type="entry name" value="ANL_N_sf"/>
</dbReference>
<dbReference type="Gene3D" id="3.30.300.30">
    <property type="match status" value="1"/>
</dbReference>
<dbReference type="EMBL" id="VSSQ01005694">
    <property type="protein sequence ID" value="MPM30098.1"/>
    <property type="molecule type" value="Genomic_DNA"/>
</dbReference>
<dbReference type="GO" id="GO:0044550">
    <property type="term" value="P:secondary metabolite biosynthetic process"/>
    <property type="evidence" value="ECO:0007669"/>
    <property type="project" value="TreeGrafter"/>
</dbReference>
<evidence type="ECO:0000259" key="2">
    <source>
        <dbReference type="Pfam" id="PF13193"/>
    </source>
</evidence>
<dbReference type="CDD" id="cd05930">
    <property type="entry name" value="A_NRPS"/>
    <property type="match status" value="1"/>
</dbReference>
<proteinExistence type="predicted"/>
<feature type="domain" description="AMP-binding enzyme C-terminal" evidence="2">
    <location>
        <begin position="405"/>
        <end position="477"/>
    </location>
</feature>
<dbReference type="Gene3D" id="3.40.50.12780">
    <property type="entry name" value="N-terminal domain of ligase-like"/>
    <property type="match status" value="1"/>
</dbReference>
<dbReference type="PANTHER" id="PTHR45527:SF1">
    <property type="entry name" value="FATTY ACID SYNTHASE"/>
    <property type="match status" value="1"/>
</dbReference>
<gene>
    <name evidence="3" type="primary">srfAA_1</name>
    <name evidence="3" type="ORF">SDC9_76641</name>
</gene>
<name>A0A644YQ26_9ZZZZ</name>
<dbReference type="GO" id="GO:0031177">
    <property type="term" value="F:phosphopantetheine binding"/>
    <property type="evidence" value="ECO:0007669"/>
    <property type="project" value="TreeGrafter"/>
</dbReference>
<dbReference type="Pfam" id="PF00501">
    <property type="entry name" value="AMP-binding"/>
    <property type="match status" value="1"/>
</dbReference>
<dbReference type="InterPro" id="IPR025110">
    <property type="entry name" value="AMP-bd_C"/>
</dbReference>
<accession>A0A644YQ26</accession>
<feature type="domain" description="AMP-dependent synthetase/ligase" evidence="1">
    <location>
        <begin position="27"/>
        <end position="344"/>
    </location>
</feature>
<dbReference type="AlphaFoldDB" id="A0A644YQ26"/>
<reference evidence="3" key="1">
    <citation type="submission" date="2019-08" db="EMBL/GenBank/DDBJ databases">
        <authorList>
            <person name="Kucharzyk K."/>
            <person name="Murdoch R.W."/>
            <person name="Higgins S."/>
            <person name="Loffler F."/>
        </authorList>
    </citation>
    <scope>NUCLEOTIDE SEQUENCE</scope>
</reference>
<protein>
    <submittedName>
        <fullName evidence="3">Surfactin synthase subunit 1</fullName>
    </submittedName>
</protein>
<evidence type="ECO:0000313" key="3">
    <source>
        <dbReference type="EMBL" id="MPM30098.1"/>
    </source>
</evidence>
<organism evidence="3">
    <name type="scientific">bioreactor metagenome</name>
    <dbReference type="NCBI Taxonomy" id="1076179"/>
    <lineage>
        <taxon>unclassified sequences</taxon>
        <taxon>metagenomes</taxon>
        <taxon>ecological metagenomes</taxon>
    </lineage>
</organism>
<dbReference type="Pfam" id="PF13193">
    <property type="entry name" value="AMP-binding_C"/>
    <property type="match status" value="1"/>
</dbReference>
<dbReference type="PANTHER" id="PTHR45527">
    <property type="entry name" value="NONRIBOSOMAL PEPTIDE SYNTHETASE"/>
    <property type="match status" value="1"/>
</dbReference>
<dbReference type="InterPro" id="IPR045851">
    <property type="entry name" value="AMP-bd_C_sf"/>
</dbReference>
<comment type="caution">
    <text evidence="3">The sequence shown here is derived from an EMBL/GenBank/DDBJ whole genome shotgun (WGS) entry which is preliminary data.</text>
</comment>
<sequence length="499" mass="56035">MQELLCRKPLSNDMLNGGTFCGLFQCVAEHYSEKPAIVCKGQSLTYGELEHRSNLIAYKLIARGVKREDIVAIATGRSPDTLAAMLGVWKAGAAFFYLNPASPSSQPEELHRRCRCPLAIDEAFLAGIAWSECVPGRLDFSVPEGLALLIFTSGSTAKPKGVMIEHQNILAMIQSTFDYFPTQEDNVCVFPSLAFVAALNDFFPALLAGATLHLIEEERRRDVHQILEYFITHGITVSFLPPHMAEKFAKLEQGQTKLRRLLVGSERLRNIAPQRYEVRHVYGASEACSIISDYIVKDASNTFPIGRVKSGFRFYVVGQDGCPVAPGQEGELWLSGRQVSRGYYCDPERTAQQYILNPFSAEADYARVFKTGDIVRQLEDGNLDYVSRKDNMFKIRGFRVEASAVESVLQQYPEIDDAVVKAFPDAGGTNILCGYYLSRHALSSEKIKEFLNERLPYYMVPACLIRMEEFPRNQNNKIMRGDFKPPAELNDHMLLSRTH</sequence>
<dbReference type="GO" id="GO:0043041">
    <property type="term" value="P:amino acid activation for nonribosomal peptide biosynthetic process"/>
    <property type="evidence" value="ECO:0007669"/>
    <property type="project" value="TreeGrafter"/>
</dbReference>